<gene>
    <name evidence="1" type="ORF">VLY81_03825</name>
</gene>
<sequence>MARVRAVIIAVDELLSPDRPVAHSDRLAAAVGALAGWCRVWVVGATPLPLPPEVAPRIQRASNLQDVASLPDLASGERADILVVGAHPRASVRFGNARSWSTALVAADGPPAQSDGLDEAPDFILPDVEDLPHLVARIERDEADFEGVE</sequence>
<evidence type="ECO:0000313" key="1">
    <source>
        <dbReference type="EMBL" id="WRP15304.1"/>
    </source>
</evidence>
<dbReference type="Proteomes" id="UP001333102">
    <property type="component" value="Chromosome"/>
</dbReference>
<accession>A0ABZ1BRD4</accession>
<evidence type="ECO:0000313" key="2">
    <source>
        <dbReference type="Proteomes" id="UP001333102"/>
    </source>
</evidence>
<reference evidence="2" key="1">
    <citation type="submission" date="2023-12" db="EMBL/GenBank/DDBJ databases">
        <title>Novel isolates from deep terrestrial aquifers shed light on the physiology and ecology of the class Limnochordia.</title>
        <authorList>
            <person name="Karnachuk O.V."/>
            <person name="Lukina A.P."/>
            <person name="Avakyan M.R."/>
            <person name="Kadnikov V."/>
            <person name="Begmatov S."/>
            <person name="Beletsky A.V."/>
            <person name="Mardanov A.V."/>
            <person name="Ravin N.V."/>
        </authorList>
    </citation>
    <scope>NUCLEOTIDE SEQUENCE [LARGE SCALE GENOMIC DNA]</scope>
    <source>
        <strain evidence="2">LN</strain>
    </source>
</reference>
<keyword evidence="2" id="KW-1185">Reference proteome</keyword>
<dbReference type="EMBL" id="CP141614">
    <property type="protein sequence ID" value="WRP15304.1"/>
    <property type="molecule type" value="Genomic_DNA"/>
</dbReference>
<dbReference type="RefSeq" id="WP_324669704.1">
    <property type="nucleotide sequence ID" value="NZ_CP141614.1"/>
</dbReference>
<proteinExistence type="predicted"/>
<protein>
    <submittedName>
        <fullName evidence="1">Uncharacterized protein</fullName>
    </submittedName>
</protein>
<organism evidence="1 2">
    <name type="scientific">Geochorda subterranea</name>
    <dbReference type="NCBI Taxonomy" id="3109564"/>
    <lineage>
        <taxon>Bacteria</taxon>
        <taxon>Bacillati</taxon>
        <taxon>Bacillota</taxon>
        <taxon>Limnochordia</taxon>
        <taxon>Limnochordales</taxon>
        <taxon>Geochordaceae</taxon>
        <taxon>Geochorda</taxon>
    </lineage>
</organism>
<name>A0ABZ1BRD4_9FIRM</name>